<proteinExistence type="predicted"/>
<keyword evidence="4" id="KW-1185">Reference proteome</keyword>
<comment type="caution">
    <text evidence="3">The sequence shown here is derived from an EMBL/GenBank/DDBJ whole genome shotgun (WGS) entry which is preliminary data.</text>
</comment>
<feature type="compositionally biased region" description="Low complexity" evidence="1">
    <location>
        <begin position="83"/>
        <end position="96"/>
    </location>
</feature>
<evidence type="ECO:0000313" key="3">
    <source>
        <dbReference type="EMBL" id="MBM6819712.1"/>
    </source>
</evidence>
<dbReference type="InterPro" id="IPR016047">
    <property type="entry name" value="M23ase_b-sheet_dom"/>
</dbReference>
<dbReference type="Gene3D" id="2.70.70.10">
    <property type="entry name" value="Glucose Permease (Domain IIA)"/>
    <property type="match status" value="1"/>
</dbReference>
<dbReference type="PANTHER" id="PTHR21666">
    <property type="entry name" value="PEPTIDASE-RELATED"/>
    <property type="match status" value="1"/>
</dbReference>
<feature type="region of interest" description="Disordered" evidence="1">
    <location>
        <begin position="53"/>
        <end position="127"/>
    </location>
</feature>
<dbReference type="Pfam" id="PF01551">
    <property type="entry name" value="Peptidase_M23"/>
    <property type="match status" value="1"/>
</dbReference>
<dbReference type="EMBL" id="JACJLL010000058">
    <property type="protein sequence ID" value="MBM6819712.1"/>
    <property type="molecule type" value="Genomic_DNA"/>
</dbReference>
<sequence>MDQNKKNKVKDFFRKEGFYLVLFVCLCIVATVAAFTIRKNSVANEQNKVNNELSLNEVEDNNSSETDSSFNKQNAERVENNDELANSNEESLSEPEVANAEDEVATNNQEEVAENQVTEEEVADVSAGTDTEVVLSFPIDGNVAISREFGKMIRTYVDETRSEDTSRRGIDINASVGTVVKAAAEGKVEEVASNTTDGTYVVIAHANGLKTKYTNLSEEVKVAVGDVVSTGAEIGTVGNTSGIFTSKVCGDVLNVQVQDANGNDVDPSAYFDFK</sequence>
<feature type="domain" description="M23ase beta-sheet core" evidence="2">
    <location>
        <begin position="167"/>
        <end position="267"/>
    </location>
</feature>
<dbReference type="InterPro" id="IPR050570">
    <property type="entry name" value="Cell_wall_metabolism_enzyme"/>
</dbReference>
<dbReference type="Proteomes" id="UP000767334">
    <property type="component" value="Unassembled WGS sequence"/>
</dbReference>
<organism evidence="3 4">
    <name type="scientific">Clostridium saudiense</name>
    <dbReference type="NCBI Taxonomy" id="1414720"/>
    <lineage>
        <taxon>Bacteria</taxon>
        <taxon>Bacillati</taxon>
        <taxon>Bacillota</taxon>
        <taxon>Clostridia</taxon>
        <taxon>Eubacteriales</taxon>
        <taxon>Clostridiaceae</taxon>
        <taxon>Clostridium</taxon>
    </lineage>
</organism>
<dbReference type="CDD" id="cd12797">
    <property type="entry name" value="M23_peptidase"/>
    <property type="match status" value="1"/>
</dbReference>
<evidence type="ECO:0000256" key="1">
    <source>
        <dbReference type="SAM" id="MobiDB-lite"/>
    </source>
</evidence>
<dbReference type="SUPFAM" id="SSF51261">
    <property type="entry name" value="Duplicated hybrid motif"/>
    <property type="match status" value="1"/>
</dbReference>
<accession>A0ABS2FI71</accession>
<evidence type="ECO:0000313" key="4">
    <source>
        <dbReference type="Proteomes" id="UP000767334"/>
    </source>
</evidence>
<feature type="compositionally biased region" description="Polar residues" evidence="1">
    <location>
        <begin position="63"/>
        <end position="73"/>
    </location>
</feature>
<gene>
    <name evidence="3" type="ORF">H6A19_10245</name>
</gene>
<feature type="compositionally biased region" description="Acidic residues" evidence="1">
    <location>
        <begin position="111"/>
        <end position="123"/>
    </location>
</feature>
<dbReference type="RefSeq" id="WP_148321465.1">
    <property type="nucleotide sequence ID" value="NZ_JACJLL010000058.1"/>
</dbReference>
<dbReference type="InterPro" id="IPR011055">
    <property type="entry name" value="Dup_hybrid_motif"/>
</dbReference>
<evidence type="ECO:0000259" key="2">
    <source>
        <dbReference type="Pfam" id="PF01551"/>
    </source>
</evidence>
<dbReference type="PANTHER" id="PTHR21666:SF270">
    <property type="entry name" value="MUREIN HYDROLASE ACTIVATOR ENVC"/>
    <property type="match status" value="1"/>
</dbReference>
<protein>
    <submittedName>
        <fullName evidence="3">M23 family metallopeptidase</fullName>
    </submittedName>
</protein>
<reference evidence="3 4" key="1">
    <citation type="journal article" date="2021" name="Sci. Rep.">
        <title>The distribution of antibiotic resistance genes in chicken gut microbiota commensals.</title>
        <authorList>
            <person name="Juricova H."/>
            <person name="Matiasovicova J."/>
            <person name="Kubasova T."/>
            <person name="Cejkova D."/>
            <person name="Rychlik I."/>
        </authorList>
    </citation>
    <scope>NUCLEOTIDE SEQUENCE [LARGE SCALE GENOMIC DNA]</scope>
    <source>
        <strain evidence="3 4">An435</strain>
    </source>
</reference>
<name>A0ABS2FI71_9CLOT</name>